<proteinExistence type="predicted"/>
<evidence type="ECO:0000313" key="2">
    <source>
        <dbReference type="EMBL" id="GMT19834.1"/>
    </source>
</evidence>
<dbReference type="EMBL" id="BTSY01000003">
    <property type="protein sequence ID" value="GMT19834.1"/>
    <property type="molecule type" value="Genomic_DNA"/>
</dbReference>
<gene>
    <name evidence="2" type="ORF">PFISCL1PPCAC_11131</name>
</gene>
<evidence type="ECO:0000313" key="3">
    <source>
        <dbReference type="Proteomes" id="UP001432322"/>
    </source>
</evidence>
<keyword evidence="3" id="KW-1185">Reference proteome</keyword>
<feature type="compositionally biased region" description="Pro residues" evidence="1">
    <location>
        <begin position="247"/>
        <end position="258"/>
    </location>
</feature>
<dbReference type="AlphaFoldDB" id="A0AAV5VJY6"/>
<feature type="compositionally biased region" description="Basic and acidic residues" evidence="1">
    <location>
        <begin position="118"/>
        <end position="128"/>
    </location>
</feature>
<organism evidence="2 3">
    <name type="scientific">Pristionchus fissidentatus</name>
    <dbReference type="NCBI Taxonomy" id="1538716"/>
    <lineage>
        <taxon>Eukaryota</taxon>
        <taxon>Metazoa</taxon>
        <taxon>Ecdysozoa</taxon>
        <taxon>Nematoda</taxon>
        <taxon>Chromadorea</taxon>
        <taxon>Rhabditida</taxon>
        <taxon>Rhabditina</taxon>
        <taxon>Diplogasteromorpha</taxon>
        <taxon>Diplogasteroidea</taxon>
        <taxon>Neodiplogasteridae</taxon>
        <taxon>Pristionchus</taxon>
    </lineage>
</organism>
<sequence>MAATATRGQKRSIINCEDDPIKYSFYRYARMSTISSATIDKLTDYSVDDDTHGTELARLFSRLIVYYREYRHADLKYRASLVNENTAKRRRRESSLESGESMVHHSLAAFPSSPAELEETHSPNRRAEPIVYDIDDSPMSPVGSSNPPEDATEWPAPLKELFGKMEPVDHESQPEPAEPAPAESAATDPRTRQPVESDAELDEPEAGELPASPPPVEATEEEEDVQIIERPKRPTSSPQRQHTPIPSWVPSPVPPPQVVLPAPARPHGSHGSGPFVPSLMSCPQSYGTQGTGASSPAPINYQQQPSSPFKYSHNAPVPLGPNCNGPIPVPLGPRVPNMQLPPNPSFFGPPMHFPNGSQFAPGPCGPSPFGPGPIVPGAFVTNPFGPGTFRAGQSSTIFFR</sequence>
<reference evidence="2" key="1">
    <citation type="submission" date="2023-10" db="EMBL/GenBank/DDBJ databases">
        <title>Genome assembly of Pristionchus species.</title>
        <authorList>
            <person name="Yoshida K."/>
            <person name="Sommer R.J."/>
        </authorList>
    </citation>
    <scope>NUCLEOTIDE SEQUENCE</scope>
    <source>
        <strain evidence="2">RS5133</strain>
    </source>
</reference>
<name>A0AAV5VJY6_9BILA</name>
<feature type="region of interest" description="Disordered" evidence="1">
    <location>
        <begin position="168"/>
        <end position="314"/>
    </location>
</feature>
<comment type="caution">
    <text evidence="2">The sequence shown here is derived from an EMBL/GenBank/DDBJ whole genome shotgun (WGS) entry which is preliminary data.</text>
</comment>
<feature type="compositionally biased region" description="Acidic residues" evidence="1">
    <location>
        <begin position="197"/>
        <end position="206"/>
    </location>
</feature>
<evidence type="ECO:0000256" key="1">
    <source>
        <dbReference type="SAM" id="MobiDB-lite"/>
    </source>
</evidence>
<protein>
    <submittedName>
        <fullName evidence="2">Uncharacterized protein</fullName>
    </submittedName>
</protein>
<feature type="compositionally biased region" description="Polar residues" evidence="1">
    <location>
        <begin position="300"/>
        <end position="309"/>
    </location>
</feature>
<accession>A0AAV5VJY6</accession>
<dbReference type="Proteomes" id="UP001432322">
    <property type="component" value="Unassembled WGS sequence"/>
</dbReference>
<feature type="compositionally biased region" description="Polar residues" evidence="1">
    <location>
        <begin position="281"/>
        <end position="294"/>
    </location>
</feature>
<feature type="region of interest" description="Disordered" evidence="1">
    <location>
        <begin position="85"/>
        <end position="154"/>
    </location>
</feature>